<dbReference type="SUPFAM" id="SSF88659">
    <property type="entry name" value="Sigma3 and sigma4 domains of RNA polymerase sigma factors"/>
    <property type="match status" value="1"/>
</dbReference>
<dbReference type="InterPro" id="IPR013325">
    <property type="entry name" value="RNA_pol_sigma_r2"/>
</dbReference>
<dbReference type="GO" id="GO:0016987">
    <property type="term" value="F:sigma factor activity"/>
    <property type="evidence" value="ECO:0007669"/>
    <property type="project" value="UniProtKB-KW"/>
</dbReference>
<dbReference type="Pfam" id="PF08281">
    <property type="entry name" value="Sigma70_r4_2"/>
    <property type="match status" value="1"/>
</dbReference>
<evidence type="ECO:0000259" key="6">
    <source>
        <dbReference type="Pfam" id="PF08281"/>
    </source>
</evidence>
<keyword evidence="2" id="KW-0805">Transcription regulation</keyword>
<feature type="domain" description="RNA polymerase sigma-70 region 2" evidence="5">
    <location>
        <begin position="37"/>
        <end position="104"/>
    </location>
</feature>
<evidence type="ECO:0000259" key="5">
    <source>
        <dbReference type="Pfam" id="PF04542"/>
    </source>
</evidence>
<keyword evidence="8" id="KW-1185">Reference proteome</keyword>
<dbReference type="PANTHER" id="PTHR43133:SF62">
    <property type="entry name" value="RNA POLYMERASE SIGMA FACTOR SIGZ"/>
    <property type="match status" value="1"/>
</dbReference>
<dbReference type="GO" id="GO:0006352">
    <property type="term" value="P:DNA-templated transcription initiation"/>
    <property type="evidence" value="ECO:0007669"/>
    <property type="project" value="InterPro"/>
</dbReference>
<evidence type="ECO:0000313" key="8">
    <source>
        <dbReference type="Proteomes" id="UP000317378"/>
    </source>
</evidence>
<dbReference type="AlphaFoldDB" id="A0A505D5X5"/>
<protein>
    <submittedName>
        <fullName evidence="7">Sigma-70 family RNA polymerase sigma factor</fullName>
    </submittedName>
</protein>
<organism evidence="7 8">
    <name type="scientific">Streptomyces sporangiiformans</name>
    <dbReference type="NCBI Taxonomy" id="2315329"/>
    <lineage>
        <taxon>Bacteria</taxon>
        <taxon>Bacillati</taxon>
        <taxon>Actinomycetota</taxon>
        <taxon>Actinomycetes</taxon>
        <taxon>Kitasatosporales</taxon>
        <taxon>Streptomycetaceae</taxon>
        <taxon>Streptomyces</taxon>
    </lineage>
</organism>
<evidence type="ECO:0000256" key="3">
    <source>
        <dbReference type="ARBA" id="ARBA00023082"/>
    </source>
</evidence>
<evidence type="ECO:0000256" key="2">
    <source>
        <dbReference type="ARBA" id="ARBA00023015"/>
    </source>
</evidence>
<gene>
    <name evidence="7" type="ORF">FGD71_023285</name>
</gene>
<name>A0A505D5X5_9ACTN</name>
<proteinExistence type="inferred from homology"/>
<dbReference type="Gene3D" id="1.10.1740.10">
    <property type="match status" value="1"/>
</dbReference>
<dbReference type="InterPro" id="IPR013249">
    <property type="entry name" value="RNA_pol_sigma70_r4_t2"/>
</dbReference>
<dbReference type="InterPro" id="IPR007627">
    <property type="entry name" value="RNA_pol_sigma70_r2"/>
</dbReference>
<dbReference type="SUPFAM" id="SSF88946">
    <property type="entry name" value="Sigma2 domain of RNA polymerase sigma factors"/>
    <property type="match status" value="1"/>
</dbReference>
<dbReference type="InterPro" id="IPR036388">
    <property type="entry name" value="WH-like_DNA-bd_sf"/>
</dbReference>
<keyword evidence="4" id="KW-0804">Transcription</keyword>
<dbReference type="PANTHER" id="PTHR43133">
    <property type="entry name" value="RNA POLYMERASE ECF-TYPE SIGMA FACTO"/>
    <property type="match status" value="1"/>
</dbReference>
<reference evidence="7 8" key="1">
    <citation type="submission" date="2019-06" db="EMBL/GenBank/DDBJ databases">
        <title>Streptomyces sporangiiformans sp. nov., a novel actinomycete isolated from soil in Mount Song.</title>
        <authorList>
            <person name="Han L."/>
        </authorList>
    </citation>
    <scope>NUCLEOTIDE SEQUENCE [LARGE SCALE GENOMIC DNA]</scope>
    <source>
        <strain evidence="7 8">NEAU-SSA 1</strain>
    </source>
</reference>
<dbReference type="InterPro" id="IPR014284">
    <property type="entry name" value="RNA_pol_sigma-70_dom"/>
</dbReference>
<dbReference type="InterPro" id="IPR013324">
    <property type="entry name" value="RNA_pol_sigma_r3/r4-like"/>
</dbReference>
<dbReference type="OrthoDB" id="5243766at2"/>
<evidence type="ECO:0000313" key="7">
    <source>
        <dbReference type="EMBL" id="TPQ19963.1"/>
    </source>
</evidence>
<dbReference type="EMBL" id="VCHX02000150">
    <property type="protein sequence ID" value="TPQ19963.1"/>
    <property type="molecule type" value="Genomic_DNA"/>
</dbReference>
<evidence type="ECO:0000256" key="1">
    <source>
        <dbReference type="ARBA" id="ARBA00010641"/>
    </source>
</evidence>
<dbReference type="Proteomes" id="UP000317378">
    <property type="component" value="Unassembled WGS sequence"/>
</dbReference>
<dbReference type="Pfam" id="PF04542">
    <property type="entry name" value="Sigma70_r2"/>
    <property type="match status" value="1"/>
</dbReference>
<accession>A0A505D5X5</accession>
<feature type="domain" description="RNA polymerase sigma factor 70 region 4 type 2" evidence="6">
    <location>
        <begin position="137"/>
        <end position="189"/>
    </location>
</feature>
<comment type="caution">
    <text evidence="7">The sequence shown here is derived from an EMBL/GenBank/DDBJ whole genome shotgun (WGS) entry which is preliminary data.</text>
</comment>
<dbReference type="Gene3D" id="1.10.10.10">
    <property type="entry name" value="Winged helix-like DNA-binding domain superfamily/Winged helix DNA-binding domain"/>
    <property type="match status" value="1"/>
</dbReference>
<dbReference type="GO" id="GO:0003677">
    <property type="term" value="F:DNA binding"/>
    <property type="evidence" value="ECO:0007669"/>
    <property type="project" value="InterPro"/>
</dbReference>
<dbReference type="InterPro" id="IPR039425">
    <property type="entry name" value="RNA_pol_sigma-70-like"/>
</dbReference>
<sequence>MVVPVEQTLHEYEGASADAELRRRLVYGDESALTEAYAAYGGLVRAVAVRVTHSPAAAEDVAQEVFAQLWSRPYGFDARRGSLRTWLSVLAHRRAVDWVRSEARHRKAAHADDSALQAIPDAGPGPDEAVVDRERSLLLHTALAELPRTQREVVHLAYFAGRTYRQAAVELGIPEGTAKTRLRSALRKLAESLAEPPDPAWERGA</sequence>
<dbReference type="RefSeq" id="WP_119102443.1">
    <property type="nucleotide sequence ID" value="NZ_QXMJ01000150.1"/>
</dbReference>
<comment type="similarity">
    <text evidence="1">Belongs to the sigma-70 factor family. ECF subfamily.</text>
</comment>
<dbReference type="NCBIfam" id="TIGR02937">
    <property type="entry name" value="sigma70-ECF"/>
    <property type="match status" value="1"/>
</dbReference>
<dbReference type="CDD" id="cd06171">
    <property type="entry name" value="Sigma70_r4"/>
    <property type="match status" value="1"/>
</dbReference>
<evidence type="ECO:0000256" key="4">
    <source>
        <dbReference type="ARBA" id="ARBA00023163"/>
    </source>
</evidence>
<keyword evidence="3" id="KW-0731">Sigma factor</keyword>